<sequence>MRFAVFIRYGKGHRRQTEQHAERFRNAQQHGPRSLQHIENHGDGEPNTYKSCYHTQRRYEKTDTMANVVEYTLSLNDRITGKLNKINITNNRALEVWAKVEQRVNSANGTMQKCGVTLGSLRERVDALRAEREWIPASNINAIRRTNIEVKALERQIRQLERVNGGKIKTMLSEAFNSIPFANTLTNPIVMAGMAGFKALQTGFEREKVQVAFDVLLQGDTKASKTLQDEIRHYGMITPYMTAELQDAAKMMLSFGIAQDKIMPNMKALGDIAMGDKNKLNSLTLAFSQMTSTGKLMGQDLLQMVNAGFNPLTEISRKTGKSIGVLKDEMSKGKISADMVTEAFYSATRAGGQFYGMTEKMGQTAAGKWSTLLGLAGDLLFRLYGIIEPLVIPAMTALEWIVGLAGKGIDALGAAIGWVSEFMQRHATVVAVLGTALGILATSMFLVTLQSRAMAAWAGIVTTAKWAWAAAQNGLNLALLACPVTWIVAGVIALIAAISYVCYKVQGWGTLWEGVVGFMKYTFLAYVDSVKLYFSTMINGIMIGLDKVKLGWYKFKDAVGLGDSSENQAAIARINADVENRQQAIIEGAKRVADNAAKAKASLDGISLRWNSERSLGDVAAKLKTSLGIASPSLPGMGGELAANSPGGGSGTSGSTAGAGAVSAIATGGKRSTTINITLGSLVDKMIFEQGYEGSRDDMQRDLENRLIQVLQIAATAQ</sequence>
<proteinExistence type="predicted"/>
<organism evidence="4 5">
    <name type="scientific">Alistipes shahii</name>
    <dbReference type="NCBI Taxonomy" id="328814"/>
    <lineage>
        <taxon>Bacteria</taxon>
        <taxon>Pseudomonadati</taxon>
        <taxon>Bacteroidota</taxon>
        <taxon>Bacteroidia</taxon>
        <taxon>Bacteroidales</taxon>
        <taxon>Rikenellaceae</taxon>
        <taxon>Alistipes</taxon>
    </lineage>
</organism>
<feature type="transmembrane region" description="Helical" evidence="2">
    <location>
        <begin position="429"/>
        <end position="447"/>
    </location>
</feature>
<feature type="transmembrane region" description="Helical" evidence="2">
    <location>
        <begin position="477"/>
        <end position="503"/>
    </location>
</feature>
<feature type="domain" description="Tape measure protein N-terminal" evidence="3">
    <location>
        <begin position="217"/>
        <end position="371"/>
    </location>
</feature>
<evidence type="ECO:0000259" key="3">
    <source>
        <dbReference type="Pfam" id="PF20155"/>
    </source>
</evidence>
<keyword evidence="2" id="KW-0472">Membrane</keyword>
<dbReference type="InterPro" id="IPR013491">
    <property type="entry name" value="Tape_meas_N"/>
</dbReference>
<name>A0A5B3G9Z8_9BACT</name>
<evidence type="ECO:0000256" key="2">
    <source>
        <dbReference type="SAM" id="Phobius"/>
    </source>
</evidence>
<keyword evidence="2" id="KW-0812">Transmembrane</keyword>
<reference evidence="4 5" key="1">
    <citation type="journal article" date="2019" name="Nat. Med.">
        <title>A library of human gut bacterial isolates paired with longitudinal multiomics data enables mechanistic microbiome research.</title>
        <authorList>
            <person name="Poyet M."/>
            <person name="Groussin M."/>
            <person name="Gibbons S.M."/>
            <person name="Avila-Pacheco J."/>
            <person name="Jiang X."/>
            <person name="Kearney S.M."/>
            <person name="Perrotta A.R."/>
            <person name="Berdy B."/>
            <person name="Zhao S."/>
            <person name="Lieberman T.D."/>
            <person name="Swanson P.K."/>
            <person name="Smith M."/>
            <person name="Roesemann S."/>
            <person name="Alexander J.E."/>
            <person name="Rich S.A."/>
            <person name="Livny J."/>
            <person name="Vlamakis H."/>
            <person name="Clish C."/>
            <person name="Bullock K."/>
            <person name="Deik A."/>
            <person name="Scott J."/>
            <person name="Pierce K.A."/>
            <person name="Xavier R.J."/>
            <person name="Alm E.J."/>
        </authorList>
    </citation>
    <scope>NUCLEOTIDE SEQUENCE [LARGE SCALE GENOMIC DNA]</scope>
    <source>
        <strain evidence="4 5">BIOML-A2</strain>
    </source>
</reference>
<feature type="region of interest" description="Disordered" evidence="1">
    <location>
        <begin position="14"/>
        <end position="48"/>
    </location>
</feature>
<evidence type="ECO:0000313" key="5">
    <source>
        <dbReference type="Proteomes" id="UP000323567"/>
    </source>
</evidence>
<feature type="region of interest" description="Disordered" evidence="1">
    <location>
        <begin position="638"/>
        <end position="659"/>
    </location>
</feature>
<evidence type="ECO:0000256" key="1">
    <source>
        <dbReference type="SAM" id="MobiDB-lite"/>
    </source>
</evidence>
<dbReference type="NCBIfam" id="TIGR02675">
    <property type="entry name" value="tape_meas_nterm"/>
    <property type="match status" value="1"/>
</dbReference>
<gene>
    <name evidence="4" type="ORF">F2Y13_08880</name>
</gene>
<comment type="caution">
    <text evidence="4">The sequence shown here is derived from an EMBL/GenBank/DDBJ whole genome shotgun (WGS) entry which is preliminary data.</text>
</comment>
<dbReference type="EMBL" id="VVXK01000011">
    <property type="protein sequence ID" value="KAA2369889.1"/>
    <property type="molecule type" value="Genomic_DNA"/>
</dbReference>
<dbReference type="Proteomes" id="UP000323567">
    <property type="component" value="Unassembled WGS sequence"/>
</dbReference>
<dbReference type="AlphaFoldDB" id="A0A5B3G9Z8"/>
<evidence type="ECO:0000313" key="4">
    <source>
        <dbReference type="EMBL" id="KAA2369889.1"/>
    </source>
</evidence>
<keyword evidence="2" id="KW-1133">Transmembrane helix</keyword>
<protein>
    <submittedName>
        <fullName evidence="4">Tape measure protein</fullName>
    </submittedName>
</protein>
<accession>A0A5B3G9Z8</accession>
<feature type="compositionally biased region" description="Basic and acidic residues" evidence="1">
    <location>
        <begin position="15"/>
        <end position="25"/>
    </location>
</feature>
<dbReference type="Pfam" id="PF20155">
    <property type="entry name" value="TMP_3"/>
    <property type="match status" value="1"/>
</dbReference>